<dbReference type="EMBL" id="CADEAL010000002">
    <property type="protein sequence ID" value="CAB1412435.1"/>
    <property type="molecule type" value="Genomic_DNA"/>
</dbReference>
<evidence type="ECO:0000313" key="2">
    <source>
        <dbReference type="EMBL" id="CAB1412435.1"/>
    </source>
</evidence>
<evidence type="ECO:0000256" key="1">
    <source>
        <dbReference type="SAM" id="MobiDB-lite"/>
    </source>
</evidence>
<proteinExistence type="predicted"/>
<organism evidence="2 3">
    <name type="scientific">Pleuronectes platessa</name>
    <name type="common">European plaice</name>
    <dbReference type="NCBI Taxonomy" id="8262"/>
    <lineage>
        <taxon>Eukaryota</taxon>
        <taxon>Metazoa</taxon>
        <taxon>Chordata</taxon>
        <taxon>Craniata</taxon>
        <taxon>Vertebrata</taxon>
        <taxon>Euteleostomi</taxon>
        <taxon>Actinopterygii</taxon>
        <taxon>Neopterygii</taxon>
        <taxon>Teleostei</taxon>
        <taxon>Neoteleostei</taxon>
        <taxon>Acanthomorphata</taxon>
        <taxon>Carangaria</taxon>
        <taxon>Pleuronectiformes</taxon>
        <taxon>Pleuronectoidei</taxon>
        <taxon>Pleuronectidae</taxon>
        <taxon>Pleuronectes</taxon>
    </lineage>
</organism>
<keyword evidence="3" id="KW-1185">Reference proteome</keyword>
<reference evidence="2" key="1">
    <citation type="submission" date="2020-03" db="EMBL/GenBank/DDBJ databases">
        <authorList>
            <person name="Weist P."/>
        </authorList>
    </citation>
    <scope>NUCLEOTIDE SEQUENCE</scope>
</reference>
<comment type="caution">
    <text evidence="2">The sequence shown here is derived from an EMBL/GenBank/DDBJ whole genome shotgun (WGS) entry which is preliminary data.</text>
</comment>
<gene>
    <name evidence="2" type="ORF">PLEPLA_LOCUS127</name>
</gene>
<dbReference type="Proteomes" id="UP001153269">
    <property type="component" value="Unassembled WGS sequence"/>
</dbReference>
<evidence type="ECO:0000313" key="3">
    <source>
        <dbReference type="Proteomes" id="UP001153269"/>
    </source>
</evidence>
<name>A0A9N7TG35_PLEPL</name>
<sequence length="122" mass="12947">MQLLQIPAVCAPQGEAGGVRTGSFTLQHRRTISIVRFLLRASIQADTAALRNALVQRPGVITHSASCRQDGGRRSPLRRSCILSASIRQAHPSLPSSSSSSSHPHPSSSSQPHPSSPTGYSQ</sequence>
<feature type="region of interest" description="Disordered" evidence="1">
    <location>
        <begin position="88"/>
        <end position="122"/>
    </location>
</feature>
<feature type="compositionally biased region" description="Low complexity" evidence="1">
    <location>
        <begin position="91"/>
        <end position="122"/>
    </location>
</feature>
<dbReference type="AlphaFoldDB" id="A0A9N7TG35"/>
<protein>
    <submittedName>
        <fullName evidence="2">Uncharacterized protein</fullName>
    </submittedName>
</protein>
<accession>A0A9N7TG35</accession>